<dbReference type="EMBL" id="JAIHNG010000083">
    <property type="protein sequence ID" value="KAI5960885.1"/>
    <property type="molecule type" value="Genomic_DNA"/>
</dbReference>
<organism evidence="10 11">
    <name type="scientific">Candida theae</name>
    <dbReference type="NCBI Taxonomy" id="1198502"/>
    <lineage>
        <taxon>Eukaryota</taxon>
        <taxon>Fungi</taxon>
        <taxon>Dikarya</taxon>
        <taxon>Ascomycota</taxon>
        <taxon>Saccharomycotina</taxon>
        <taxon>Pichiomycetes</taxon>
        <taxon>Debaryomycetaceae</taxon>
        <taxon>Candida/Lodderomyces clade</taxon>
        <taxon>Candida</taxon>
    </lineage>
</organism>
<evidence type="ECO:0000256" key="7">
    <source>
        <dbReference type="PROSITE-ProRule" id="PRU00453"/>
    </source>
</evidence>
<dbReference type="GO" id="GO:0005634">
    <property type="term" value="C:nucleus"/>
    <property type="evidence" value="ECO:0007669"/>
    <property type="project" value="TreeGrafter"/>
</dbReference>
<keyword evidence="3 7" id="KW-0863">Zinc-finger</keyword>
<evidence type="ECO:0000313" key="11">
    <source>
        <dbReference type="Proteomes" id="UP001204833"/>
    </source>
</evidence>
<dbReference type="Pfam" id="PF25790">
    <property type="entry name" value="BCD1"/>
    <property type="match status" value="1"/>
</dbReference>
<dbReference type="PANTHER" id="PTHR13483:SF3">
    <property type="entry name" value="BOX C_D SNORNA PROTEIN 1"/>
    <property type="match status" value="1"/>
</dbReference>
<protein>
    <submittedName>
        <fullName evidence="10">BCD1</fullName>
    </submittedName>
</protein>
<dbReference type="SUPFAM" id="SSF144232">
    <property type="entry name" value="HIT/MYND zinc finger-like"/>
    <property type="match status" value="1"/>
</dbReference>
<feature type="domain" description="HIT-type" evidence="9">
    <location>
        <begin position="8"/>
        <end position="42"/>
    </location>
</feature>
<dbReference type="Proteomes" id="UP001204833">
    <property type="component" value="Unassembled WGS sequence"/>
</dbReference>
<dbReference type="GeneID" id="76149876"/>
<comment type="function">
    <text evidence="5">Required for box C/D snoRNAs accumulation involved in snoRNA processing, snoRNA transport to the nucleolus and ribosome biogenesis.</text>
</comment>
<feature type="region of interest" description="Disordered" evidence="8">
    <location>
        <begin position="93"/>
        <end position="115"/>
    </location>
</feature>
<evidence type="ECO:0000256" key="5">
    <source>
        <dbReference type="ARBA" id="ARBA00049598"/>
    </source>
</evidence>
<evidence type="ECO:0000256" key="2">
    <source>
        <dbReference type="ARBA" id="ARBA00022723"/>
    </source>
</evidence>
<dbReference type="InterPro" id="IPR057721">
    <property type="entry name" value="BCD1_alpha/beta"/>
</dbReference>
<keyword evidence="2" id="KW-0479">Metal-binding</keyword>
<keyword evidence="1" id="KW-0597">Phosphoprotein</keyword>
<feature type="compositionally biased region" description="Low complexity" evidence="8">
    <location>
        <begin position="276"/>
        <end position="300"/>
    </location>
</feature>
<evidence type="ECO:0000256" key="4">
    <source>
        <dbReference type="ARBA" id="ARBA00022833"/>
    </source>
</evidence>
<dbReference type="AlphaFoldDB" id="A0AAD5BG39"/>
<comment type="caution">
    <text evidence="10">The sequence shown here is derived from an EMBL/GenBank/DDBJ whole genome shotgun (WGS) entry which is preliminary data.</text>
</comment>
<dbReference type="PROSITE" id="PS51083">
    <property type="entry name" value="ZF_HIT"/>
    <property type="match status" value="1"/>
</dbReference>
<dbReference type="GO" id="GO:0070761">
    <property type="term" value="C:pre-snoRNP complex"/>
    <property type="evidence" value="ECO:0007669"/>
    <property type="project" value="TreeGrafter"/>
</dbReference>
<accession>A0AAD5BG39</accession>
<evidence type="ECO:0000313" key="10">
    <source>
        <dbReference type="EMBL" id="KAI5960885.1"/>
    </source>
</evidence>
<feature type="compositionally biased region" description="Basic and acidic residues" evidence="8">
    <location>
        <begin position="96"/>
        <end position="115"/>
    </location>
</feature>
<dbReference type="InterPro" id="IPR007529">
    <property type="entry name" value="Znf_HIT"/>
</dbReference>
<evidence type="ECO:0000256" key="1">
    <source>
        <dbReference type="ARBA" id="ARBA00022553"/>
    </source>
</evidence>
<dbReference type="GO" id="GO:0008270">
    <property type="term" value="F:zinc ion binding"/>
    <property type="evidence" value="ECO:0007669"/>
    <property type="project" value="UniProtKB-UniRule"/>
</dbReference>
<keyword evidence="11" id="KW-1185">Reference proteome</keyword>
<feature type="region of interest" description="Disordered" evidence="8">
    <location>
        <begin position="276"/>
        <end position="349"/>
    </location>
</feature>
<dbReference type="PANTHER" id="PTHR13483">
    <property type="entry name" value="BOX C_D SNORNA PROTEIN 1-RELATED"/>
    <property type="match status" value="1"/>
</dbReference>
<dbReference type="CDD" id="cd23023">
    <property type="entry name" value="zf-HIT_BCD1"/>
    <property type="match status" value="1"/>
</dbReference>
<proteinExistence type="inferred from homology"/>
<dbReference type="Pfam" id="PF04438">
    <property type="entry name" value="zf-HIT"/>
    <property type="match status" value="1"/>
</dbReference>
<keyword evidence="4" id="KW-0862">Zinc</keyword>
<sequence>MDTPTGDCKICQQNQAKYTCPACNTKTCSLTCYKTHKDRDSCTGKVDTTKFIQKSELTDNPTHLNRDYNYLLNVDRSIHLSKEDIKQKARNILKRSKQESRPDRKRFRSNEAENDKRRLRVSQIFTQNPTVVVKRDNTMIIQVAPGMQRALSNKTGYDKKSNAFTWTVEWILLDQTGSAEIFKFLSYRLNESLSLNKAVPLNVLKNHGLTEVDSLTFYLRNVTNTPPNSVIELDNEQSISSVLKDKIVIEYPTIYVSANKETMASRVVDAAQAYEPESIPSDSGSSDSSPDSSSESSSGEESSDDDDDDNCESDSDSDSGPEESSAKPSVVNGTSSDKIPGENTAVNDI</sequence>
<evidence type="ECO:0000256" key="8">
    <source>
        <dbReference type="SAM" id="MobiDB-lite"/>
    </source>
</evidence>
<name>A0AAD5BG39_9ASCO</name>
<dbReference type="GO" id="GO:0048254">
    <property type="term" value="P:snoRNA localization"/>
    <property type="evidence" value="ECO:0007669"/>
    <property type="project" value="TreeGrafter"/>
</dbReference>
<dbReference type="Gene3D" id="3.30.60.190">
    <property type="match status" value="1"/>
</dbReference>
<dbReference type="GO" id="GO:0000463">
    <property type="term" value="P:maturation of LSU-rRNA from tricistronic rRNA transcript (SSU-rRNA, 5.8S rRNA, LSU-rRNA)"/>
    <property type="evidence" value="ECO:0007669"/>
    <property type="project" value="TreeGrafter"/>
</dbReference>
<gene>
    <name evidence="10" type="ORF">KGF57_001817</name>
</gene>
<reference evidence="10 11" key="1">
    <citation type="journal article" date="2022" name="DNA Res.">
        <title>Genome analysis of five recently described species of the CUG-Ser clade uncovers Candida theae as a new hybrid lineage with pathogenic potential in the Candida parapsilosis species complex.</title>
        <authorList>
            <person name="Mixao V."/>
            <person name="Del Olmo V."/>
            <person name="Hegedusova E."/>
            <person name="Saus E."/>
            <person name="Pryszcz L."/>
            <person name="Cillingova A."/>
            <person name="Nosek J."/>
            <person name="Gabaldon T."/>
        </authorList>
    </citation>
    <scope>NUCLEOTIDE SEQUENCE [LARGE SCALE GENOMIC DNA]</scope>
    <source>
        <strain evidence="10 11">CBS 12239</strain>
    </source>
</reference>
<dbReference type="RefSeq" id="XP_051609638.1">
    <property type="nucleotide sequence ID" value="XM_051751063.1"/>
</dbReference>
<dbReference type="InterPro" id="IPR051639">
    <property type="entry name" value="BCD1"/>
</dbReference>
<evidence type="ECO:0000256" key="3">
    <source>
        <dbReference type="ARBA" id="ARBA00022771"/>
    </source>
</evidence>
<evidence type="ECO:0000259" key="9">
    <source>
        <dbReference type="PROSITE" id="PS51083"/>
    </source>
</evidence>
<feature type="compositionally biased region" description="Acidic residues" evidence="8">
    <location>
        <begin position="301"/>
        <end position="321"/>
    </location>
</feature>
<dbReference type="GO" id="GO:0000492">
    <property type="term" value="P:box C/D snoRNP assembly"/>
    <property type="evidence" value="ECO:0007669"/>
    <property type="project" value="TreeGrafter"/>
</dbReference>
<comment type="similarity">
    <text evidence="6">Belongs to the BCD1 family.</text>
</comment>
<evidence type="ECO:0000256" key="6">
    <source>
        <dbReference type="ARBA" id="ARBA00049654"/>
    </source>
</evidence>